<evidence type="ECO:0000313" key="1">
    <source>
        <dbReference type="EMBL" id="KAJ1214210.1"/>
    </source>
</evidence>
<reference evidence="1" key="1">
    <citation type="journal article" date="2022" name="bioRxiv">
        <title>Sequencing and chromosome-scale assembly of the giantPleurodeles waltlgenome.</title>
        <authorList>
            <person name="Brown T."/>
            <person name="Elewa A."/>
            <person name="Iarovenko S."/>
            <person name="Subramanian E."/>
            <person name="Araus A.J."/>
            <person name="Petzold A."/>
            <person name="Susuki M."/>
            <person name="Suzuki K.-i.T."/>
            <person name="Hayashi T."/>
            <person name="Toyoda A."/>
            <person name="Oliveira C."/>
            <person name="Osipova E."/>
            <person name="Leigh N.D."/>
            <person name="Simon A."/>
            <person name="Yun M.H."/>
        </authorList>
    </citation>
    <scope>NUCLEOTIDE SEQUENCE</scope>
    <source>
        <strain evidence="1">20211129_DDA</strain>
        <tissue evidence="1">Liver</tissue>
    </source>
</reference>
<protein>
    <submittedName>
        <fullName evidence="1">Uncharacterized protein</fullName>
    </submittedName>
</protein>
<dbReference type="EMBL" id="JANPWB010000001">
    <property type="protein sequence ID" value="KAJ1214210.1"/>
    <property type="molecule type" value="Genomic_DNA"/>
</dbReference>
<keyword evidence="2" id="KW-1185">Reference proteome</keyword>
<sequence>MLEYNYDLEYFPGKKNVLADCLSRLPVRSVLGGKGEHELDELIASVGVDVGCVTGGRISHEEWVSLVQKDVVLQEVMGYCRQGWPNRGGASCDAEYFRQVGVELCMMNGVVFRGELLVVPTVLQERVLKLAHEEKKAGQIGVLVARP</sequence>
<dbReference type="InterPro" id="IPR050951">
    <property type="entry name" value="Retrovirus_Pol_polyprotein"/>
</dbReference>
<gene>
    <name evidence="1" type="ORF">NDU88_001836</name>
</gene>
<dbReference type="Proteomes" id="UP001066276">
    <property type="component" value="Chromosome 1_1"/>
</dbReference>
<organism evidence="1 2">
    <name type="scientific">Pleurodeles waltl</name>
    <name type="common">Iberian ribbed newt</name>
    <dbReference type="NCBI Taxonomy" id="8319"/>
    <lineage>
        <taxon>Eukaryota</taxon>
        <taxon>Metazoa</taxon>
        <taxon>Chordata</taxon>
        <taxon>Craniata</taxon>
        <taxon>Vertebrata</taxon>
        <taxon>Euteleostomi</taxon>
        <taxon>Amphibia</taxon>
        <taxon>Batrachia</taxon>
        <taxon>Caudata</taxon>
        <taxon>Salamandroidea</taxon>
        <taxon>Salamandridae</taxon>
        <taxon>Pleurodelinae</taxon>
        <taxon>Pleurodeles</taxon>
    </lineage>
</organism>
<name>A0AAV7WN63_PLEWA</name>
<dbReference type="PANTHER" id="PTHR37984:SF11">
    <property type="entry name" value="INTEGRASE CATALYTIC DOMAIN-CONTAINING PROTEIN"/>
    <property type="match status" value="1"/>
</dbReference>
<evidence type="ECO:0000313" key="2">
    <source>
        <dbReference type="Proteomes" id="UP001066276"/>
    </source>
</evidence>
<proteinExistence type="predicted"/>
<dbReference type="AlphaFoldDB" id="A0AAV7WN63"/>
<dbReference type="PANTHER" id="PTHR37984">
    <property type="entry name" value="PROTEIN CBG26694"/>
    <property type="match status" value="1"/>
</dbReference>
<comment type="caution">
    <text evidence="1">The sequence shown here is derived from an EMBL/GenBank/DDBJ whole genome shotgun (WGS) entry which is preliminary data.</text>
</comment>
<accession>A0AAV7WN63</accession>